<proteinExistence type="predicted"/>
<accession>A0A843TFJ9</accession>
<gene>
    <name evidence="1" type="ORF">Taro_001198</name>
</gene>
<name>A0A843TFJ9_COLES</name>
<comment type="caution">
    <text evidence="1">The sequence shown here is derived from an EMBL/GenBank/DDBJ whole genome shotgun (WGS) entry which is preliminary data.</text>
</comment>
<dbReference type="Proteomes" id="UP000652761">
    <property type="component" value="Unassembled WGS sequence"/>
</dbReference>
<keyword evidence="2" id="KW-1185">Reference proteome</keyword>
<evidence type="ECO:0000313" key="1">
    <source>
        <dbReference type="EMBL" id="MQL68937.1"/>
    </source>
</evidence>
<reference evidence="1" key="1">
    <citation type="submission" date="2017-07" db="EMBL/GenBank/DDBJ databases">
        <title>Taro Niue Genome Assembly and Annotation.</title>
        <authorList>
            <person name="Atibalentja N."/>
            <person name="Keating K."/>
            <person name="Fields C.J."/>
        </authorList>
    </citation>
    <scope>NUCLEOTIDE SEQUENCE</scope>
    <source>
        <strain evidence="1">Niue_2</strain>
        <tissue evidence="1">Leaf</tissue>
    </source>
</reference>
<feature type="non-terminal residue" evidence="1">
    <location>
        <position position="1"/>
    </location>
</feature>
<evidence type="ECO:0000313" key="2">
    <source>
        <dbReference type="Proteomes" id="UP000652761"/>
    </source>
</evidence>
<organism evidence="1 2">
    <name type="scientific">Colocasia esculenta</name>
    <name type="common">Wild taro</name>
    <name type="synonym">Arum esculentum</name>
    <dbReference type="NCBI Taxonomy" id="4460"/>
    <lineage>
        <taxon>Eukaryota</taxon>
        <taxon>Viridiplantae</taxon>
        <taxon>Streptophyta</taxon>
        <taxon>Embryophyta</taxon>
        <taxon>Tracheophyta</taxon>
        <taxon>Spermatophyta</taxon>
        <taxon>Magnoliopsida</taxon>
        <taxon>Liliopsida</taxon>
        <taxon>Araceae</taxon>
        <taxon>Aroideae</taxon>
        <taxon>Colocasieae</taxon>
        <taxon>Colocasia</taxon>
    </lineage>
</organism>
<dbReference type="AlphaFoldDB" id="A0A843TFJ9"/>
<dbReference type="EMBL" id="NMUH01000025">
    <property type="protein sequence ID" value="MQL68937.1"/>
    <property type="molecule type" value="Genomic_DNA"/>
</dbReference>
<protein>
    <submittedName>
        <fullName evidence="1">Uncharacterized protein</fullName>
    </submittedName>
</protein>
<sequence length="82" mass="9123">MTTVLSVRTVVSGETSQQRQGACRVGETGSSLAFSRWFFVLVVLVLRWCRPVRAGDMLVVLGARRKWSFLREGPNGLALLLE</sequence>